<feature type="region of interest" description="Disordered" evidence="2">
    <location>
        <begin position="1114"/>
        <end position="1434"/>
    </location>
</feature>
<dbReference type="SUPFAM" id="SSF53756">
    <property type="entry name" value="UDP-Glycosyltransferase/glycogen phosphorylase"/>
    <property type="match status" value="1"/>
</dbReference>
<dbReference type="RefSeq" id="XP_033601167.1">
    <property type="nucleotide sequence ID" value="XM_033748187.1"/>
</dbReference>
<dbReference type="InterPro" id="IPR003903">
    <property type="entry name" value="UIM_dom"/>
</dbReference>
<protein>
    <submittedName>
        <fullName evidence="5">UDP-Glycosyltransferase/glycogen phosphorylase</fullName>
    </submittedName>
</protein>
<dbReference type="InterPro" id="IPR002213">
    <property type="entry name" value="UDP_glucos_trans"/>
</dbReference>
<dbReference type="GeneID" id="54489241"/>
<dbReference type="FunFam" id="3.40.50.2000:FF:000009">
    <property type="entry name" value="Sterol 3-beta-glucosyltransferase UGT80A2"/>
    <property type="match status" value="1"/>
</dbReference>
<evidence type="ECO:0000259" key="3">
    <source>
        <dbReference type="Pfam" id="PF03033"/>
    </source>
</evidence>
<feature type="compositionally biased region" description="Low complexity" evidence="2">
    <location>
        <begin position="9"/>
        <end position="29"/>
    </location>
</feature>
<feature type="compositionally biased region" description="Polar residues" evidence="2">
    <location>
        <begin position="818"/>
        <end position="828"/>
    </location>
</feature>
<feature type="compositionally biased region" description="Basic and acidic residues" evidence="2">
    <location>
        <begin position="1251"/>
        <end position="1269"/>
    </location>
</feature>
<dbReference type="Pfam" id="PF06722">
    <property type="entry name" value="EryCIII-like_C"/>
    <property type="match status" value="1"/>
</dbReference>
<keyword evidence="6" id="KW-1185">Reference proteome</keyword>
<proteinExistence type="predicted"/>
<feature type="compositionally biased region" description="Polar residues" evidence="2">
    <location>
        <begin position="768"/>
        <end position="809"/>
    </location>
</feature>
<evidence type="ECO:0000313" key="5">
    <source>
        <dbReference type="EMBL" id="KAF2758716.1"/>
    </source>
</evidence>
<feature type="compositionally biased region" description="Basic and acidic residues" evidence="2">
    <location>
        <begin position="726"/>
        <end position="736"/>
    </location>
</feature>
<dbReference type="PROSITE" id="PS50330">
    <property type="entry name" value="UIM"/>
    <property type="match status" value="1"/>
</dbReference>
<dbReference type="InterPro" id="IPR004276">
    <property type="entry name" value="GlycoTrans_28_N"/>
</dbReference>
<dbReference type="GO" id="GO:0005975">
    <property type="term" value="P:carbohydrate metabolic process"/>
    <property type="evidence" value="ECO:0007669"/>
    <property type="project" value="InterPro"/>
</dbReference>
<feature type="compositionally biased region" description="Polar residues" evidence="2">
    <location>
        <begin position="742"/>
        <end position="751"/>
    </location>
</feature>
<feature type="compositionally biased region" description="Basic and acidic residues" evidence="2">
    <location>
        <begin position="1175"/>
        <end position="1185"/>
    </location>
</feature>
<keyword evidence="1" id="KW-0808">Transferase</keyword>
<dbReference type="SMART" id="SM00726">
    <property type="entry name" value="UIM"/>
    <property type="match status" value="6"/>
</dbReference>
<name>A0A6A6WA04_9PEZI</name>
<dbReference type="PANTHER" id="PTHR48050">
    <property type="entry name" value="STEROL 3-BETA-GLUCOSYLTRANSFERASE"/>
    <property type="match status" value="1"/>
</dbReference>
<dbReference type="CDD" id="cd03784">
    <property type="entry name" value="GT1_Gtf-like"/>
    <property type="match status" value="1"/>
</dbReference>
<feature type="compositionally biased region" description="Gly residues" evidence="2">
    <location>
        <begin position="1417"/>
        <end position="1434"/>
    </location>
</feature>
<dbReference type="FunFam" id="3.40.50.2000:FF:000100">
    <property type="entry name" value="Glycosyltransferase family 1 protein"/>
    <property type="match status" value="1"/>
</dbReference>
<feature type="compositionally biased region" description="Basic and acidic residues" evidence="2">
    <location>
        <begin position="30"/>
        <end position="45"/>
    </location>
</feature>
<feature type="compositionally biased region" description="Basic and acidic residues" evidence="2">
    <location>
        <begin position="1400"/>
        <end position="1412"/>
    </location>
</feature>
<dbReference type="GO" id="GO:0016906">
    <property type="term" value="F:sterol 3-beta-glucosyltransferase activity"/>
    <property type="evidence" value="ECO:0007669"/>
    <property type="project" value="UniProtKB-ARBA"/>
</dbReference>
<organism evidence="5 6">
    <name type="scientific">Pseudovirgaria hyperparasitica</name>
    <dbReference type="NCBI Taxonomy" id="470096"/>
    <lineage>
        <taxon>Eukaryota</taxon>
        <taxon>Fungi</taxon>
        <taxon>Dikarya</taxon>
        <taxon>Ascomycota</taxon>
        <taxon>Pezizomycotina</taxon>
        <taxon>Dothideomycetes</taxon>
        <taxon>Dothideomycetes incertae sedis</taxon>
        <taxon>Acrospermales</taxon>
        <taxon>Acrospermaceae</taxon>
        <taxon>Pseudovirgaria</taxon>
    </lineage>
</organism>
<dbReference type="OrthoDB" id="5835829at2759"/>
<reference evidence="5" key="1">
    <citation type="journal article" date="2020" name="Stud. Mycol.">
        <title>101 Dothideomycetes genomes: a test case for predicting lifestyles and emergence of pathogens.</title>
        <authorList>
            <person name="Haridas S."/>
            <person name="Albert R."/>
            <person name="Binder M."/>
            <person name="Bloem J."/>
            <person name="Labutti K."/>
            <person name="Salamov A."/>
            <person name="Andreopoulos B."/>
            <person name="Baker S."/>
            <person name="Barry K."/>
            <person name="Bills G."/>
            <person name="Bluhm B."/>
            <person name="Cannon C."/>
            <person name="Castanera R."/>
            <person name="Culley D."/>
            <person name="Daum C."/>
            <person name="Ezra D."/>
            <person name="Gonzalez J."/>
            <person name="Henrissat B."/>
            <person name="Kuo A."/>
            <person name="Liang C."/>
            <person name="Lipzen A."/>
            <person name="Lutzoni F."/>
            <person name="Magnuson J."/>
            <person name="Mondo S."/>
            <person name="Nolan M."/>
            <person name="Ohm R."/>
            <person name="Pangilinan J."/>
            <person name="Park H.-J."/>
            <person name="Ramirez L."/>
            <person name="Alfaro M."/>
            <person name="Sun H."/>
            <person name="Tritt A."/>
            <person name="Yoshinaga Y."/>
            <person name="Zwiers L.-H."/>
            <person name="Turgeon B."/>
            <person name="Goodwin S."/>
            <person name="Spatafora J."/>
            <person name="Crous P."/>
            <person name="Grigoriev I."/>
        </authorList>
    </citation>
    <scope>NUCLEOTIDE SEQUENCE</scope>
    <source>
        <strain evidence="5">CBS 121739</strain>
    </source>
</reference>
<dbReference type="Pfam" id="PF03033">
    <property type="entry name" value="Glyco_transf_28"/>
    <property type="match status" value="1"/>
</dbReference>
<feature type="compositionally biased region" description="Acidic residues" evidence="2">
    <location>
        <begin position="1387"/>
        <end position="1396"/>
    </location>
</feature>
<gene>
    <name evidence="5" type="ORF">EJ05DRAFT_510609</name>
</gene>
<evidence type="ECO:0000259" key="4">
    <source>
        <dbReference type="Pfam" id="PF06722"/>
    </source>
</evidence>
<feature type="region of interest" description="Disordered" evidence="2">
    <location>
        <begin position="726"/>
        <end position="865"/>
    </location>
</feature>
<feature type="compositionally biased region" description="Polar residues" evidence="2">
    <location>
        <begin position="1114"/>
        <end position="1153"/>
    </location>
</feature>
<dbReference type="InterPro" id="IPR050426">
    <property type="entry name" value="Glycosyltransferase_28"/>
</dbReference>
<feature type="compositionally biased region" description="Basic residues" evidence="2">
    <location>
        <begin position="1270"/>
        <end position="1279"/>
    </location>
</feature>
<feature type="domain" description="Glycosyltransferase family 28 N-terminal" evidence="3">
    <location>
        <begin position="174"/>
        <end position="255"/>
    </location>
</feature>
<dbReference type="Proteomes" id="UP000799437">
    <property type="component" value="Unassembled WGS sequence"/>
</dbReference>
<feature type="compositionally biased region" description="Low complexity" evidence="2">
    <location>
        <begin position="1233"/>
        <end position="1250"/>
    </location>
</feature>
<feature type="compositionally biased region" description="Acidic residues" evidence="2">
    <location>
        <begin position="1284"/>
        <end position="1295"/>
    </location>
</feature>
<dbReference type="PANTHER" id="PTHR48050:SF13">
    <property type="entry name" value="STEROL 3-BETA-GLUCOSYLTRANSFERASE UGT80A2"/>
    <property type="match status" value="1"/>
</dbReference>
<evidence type="ECO:0000256" key="2">
    <source>
        <dbReference type="SAM" id="MobiDB-lite"/>
    </source>
</evidence>
<sequence>MASEKRPAAADPATPQASSSSAQTDQPTSIHREDESDAPVGKREASSYPGSYRPSDAQSTSYASTTGPIHDYNTGISDDPAGYADEVEELPAYSETLGTIEDDVAGQGTQASIADDGRVNINIDQSNHRLSTLLTPALQSQYNFAQADEPLPPPYIPPSLGGDASEIPPPQMNVVIHVVGSRGDVQPFVALGKLLKDTYGHRVRLATHPVFRAFVEENGLEFFSIGGDPAELMAFMVKNPGLMPGFDVLRSGDIGSRRRGIAEMIKGCWRSCIETGDGFGVEASDKTVEDWMSNDASSIASNDPMAKPFVADAIIANPPSFAHIHCAERLGIPLHMMFTMPWSPTQQFPHPLANIQSSNAETTINNYMSYALVDMLTWQGLGDVINRFRKNSLGLEPISLMWAPGMLQRMKIPYTYCWSPALIPKPKDWANFLTISGFFFLNLASNYTPEPDLAEFLRSGPPPVYIGFGSIVVDDPDAMTKLIFDAVKMTGQRALVSKGWGGFGADQLGIPDGVFMLGNCPHDWLFKQVSCVVHHGGAGTTAAGIAAGRPTVVVPFFGDQPFWGAMVARAGAGPDPIHHKDLNADNLAAAINKCLEPASLERANELSEKIATEKGTDKGAQYFHQMLALDNMRCSLAPHRIGAWRVKRTAVRLSTLAATVLIQEKELTFDELKLHRPKEYETDGGPWDPVTGGASAIMGTMSTMMMGVADFPIETLKGLGIHPDAAKKRKEEKEAAKAQLHAASTDTLTETKTLDRPSVESDSKSFRNDSISKPSNRTPTIGLNDSTDNITRVTSPESVSGVQTPSSERANFLAQAMRQHSGSKSRPSSPAREHSESRGSGFGTPGRSNTQQSSVGGSGSSSFGIEPAIGTTKGIGRMVGAGVKAPLDFTMAISKGFHNASRLYGEEPRQVDKVTGFQSGMAVGAKEFGRGIFDGITGLAKDPIKGGKKDGFAGFTKGIGKGLIGSFLKPGAATFAIPAYTMKGIYMEFSKKFGPNIDNYIFAARVAQGYDDVGRSTPEERNDILVRWRCISKSVKKKKNPGKDQLDGLQALLDKHKEKRRVLIRNKEQSTSSVPSAANTYISQRGVQTGYSANNASSASDGGSLYAAYRPSGSASRAYSTTGPTSPDSLSPNNNLTHSQTYPDPNRIPNSPSHPGIPELPAYRDLSGSQTTFAGEKDQSRREFSHSMPQTPIPGPSDDQVMERALQASITEMQRQRDLQSPGEEEDEEAMLQRAIAASMAEASASGASEQEQRELEEVMRKSIHETTARKKVARMKRVRSSDSEWESDSDESFEDVSSAQVREEEELRRAMVASTQDRLEGDTAWEEQRRREEIELAEVLQQSKNDVEARGAADPNDEERRREEAELAEVLQQSAADEEAKRREKEEEEREEEAVLEYIKQESLKEAEAQRRARTGMGGLGMGGESSGSGAGP</sequence>
<feature type="compositionally biased region" description="Basic and acidic residues" evidence="2">
    <location>
        <begin position="1318"/>
        <end position="1335"/>
    </location>
</feature>
<dbReference type="EMBL" id="ML996571">
    <property type="protein sequence ID" value="KAF2758716.1"/>
    <property type="molecule type" value="Genomic_DNA"/>
</dbReference>
<feature type="compositionally biased region" description="Basic and acidic residues" evidence="2">
    <location>
        <begin position="752"/>
        <end position="767"/>
    </location>
</feature>
<accession>A0A6A6WA04</accession>
<evidence type="ECO:0000313" key="6">
    <source>
        <dbReference type="Proteomes" id="UP000799437"/>
    </source>
</evidence>
<dbReference type="Gene3D" id="3.40.50.2000">
    <property type="entry name" value="Glycogen Phosphorylase B"/>
    <property type="match status" value="2"/>
</dbReference>
<evidence type="ECO:0000256" key="1">
    <source>
        <dbReference type="ARBA" id="ARBA00022679"/>
    </source>
</evidence>
<feature type="compositionally biased region" description="Polar residues" evidence="2">
    <location>
        <begin position="56"/>
        <end position="67"/>
    </location>
</feature>
<dbReference type="InterPro" id="IPR010610">
    <property type="entry name" value="EryCIII-like_C"/>
</dbReference>
<feature type="region of interest" description="Disordered" evidence="2">
    <location>
        <begin position="1"/>
        <end position="82"/>
    </location>
</feature>
<feature type="domain" description="Erythromycin biosynthesis protein CIII-like C-terminal" evidence="4">
    <location>
        <begin position="509"/>
        <end position="612"/>
    </location>
</feature>